<organism evidence="15 16">
    <name type="scientific">Aphis glycines</name>
    <name type="common">Soybean aphid</name>
    <dbReference type="NCBI Taxonomy" id="307491"/>
    <lineage>
        <taxon>Eukaryota</taxon>
        <taxon>Metazoa</taxon>
        <taxon>Ecdysozoa</taxon>
        <taxon>Arthropoda</taxon>
        <taxon>Hexapoda</taxon>
        <taxon>Insecta</taxon>
        <taxon>Pterygota</taxon>
        <taxon>Neoptera</taxon>
        <taxon>Paraneoptera</taxon>
        <taxon>Hemiptera</taxon>
        <taxon>Sternorrhyncha</taxon>
        <taxon>Aphidomorpha</taxon>
        <taxon>Aphidoidea</taxon>
        <taxon>Aphididae</taxon>
        <taxon>Aphidini</taxon>
        <taxon>Aphis</taxon>
        <taxon>Aphis</taxon>
    </lineage>
</organism>
<dbReference type="FunFam" id="2.130.10.10:FF:000242">
    <property type="entry name" value="WD repeat domain 19, isoform CRA_a"/>
    <property type="match status" value="1"/>
</dbReference>
<keyword evidence="4" id="KW-0677">Repeat</keyword>
<keyword evidence="2" id="KW-0963">Cytoplasm</keyword>
<evidence type="ECO:0000259" key="11">
    <source>
        <dbReference type="Pfam" id="PF23145"/>
    </source>
</evidence>
<evidence type="ECO:0000313" key="15">
    <source>
        <dbReference type="EMBL" id="KAE9536438.1"/>
    </source>
</evidence>
<dbReference type="Proteomes" id="UP000475862">
    <property type="component" value="Unassembled WGS sequence"/>
</dbReference>
<dbReference type="PANTHER" id="PTHR14920:SF0">
    <property type="entry name" value="WD REPEAT DOMAIN 19"/>
    <property type="match status" value="1"/>
</dbReference>
<dbReference type="Pfam" id="PF23387">
    <property type="entry name" value="TPR_IFT80_172"/>
    <property type="match status" value="1"/>
</dbReference>
<evidence type="ECO:0000256" key="4">
    <source>
        <dbReference type="ARBA" id="ARBA00022737"/>
    </source>
</evidence>
<proteinExistence type="predicted"/>
<keyword evidence="16" id="KW-1185">Reference proteome</keyword>
<keyword evidence="7" id="KW-0969">Cilium</keyword>
<feature type="domain" description="IF140/IFT172/WDR19 TPR" evidence="14">
    <location>
        <begin position="851"/>
        <end position="1054"/>
    </location>
</feature>
<dbReference type="InterPro" id="IPR040379">
    <property type="entry name" value="WDR19/dyf-2"/>
</dbReference>
<dbReference type="GO" id="GO:0035721">
    <property type="term" value="P:intraciliary retrograde transport"/>
    <property type="evidence" value="ECO:0007669"/>
    <property type="project" value="InterPro"/>
</dbReference>
<evidence type="ECO:0000259" key="10">
    <source>
        <dbReference type="Pfam" id="PF15911"/>
    </source>
</evidence>
<dbReference type="Pfam" id="PF24762">
    <property type="entry name" value="TPR_IF140-IFT172"/>
    <property type="match status" value="1"/>
</dbReference>
<dbReference type="InterPro" id="IPR056170">
    <property type="entry name" value="Znf_IFT121-like"/>
</dbReference>
<dbReference type="SUPFAM" id="SSF48452">
    <property type="entry name" value="TPR-like"/>
    <property type="match status" value="1"/>
</dbReference>
<dbReference type="Pfam" id="PF23145">
    <property type="entry name" value="Zf_2nd_IFT121"/>
    <property type="match status" value="1"/>
</dbReference>
<dbReference type="SUPFAM" id="SSF69322">
    <property type="entry name" value="Tricorn protease domain 2"/>
    <property type="match status" value="1"/>
</dbReference>
<keyword evidence="5" id="KW-0970">Cilium biogenesis/degradation</keyword>
<dbReference type="FunFam" id="1.25.40.470:FF:000009">
    <property type="entry name" value="WD repeat-containing protein 19 isoform X1"/>
    <property type="match status" value="1"/>
</dbReference>
<keyword evidence="3" id="KW-0853">WD repeat</keyword>
<evidence type="ECO:0000256" key="6">
    <source>
        <dbReference type="ARBA" id="ARBA00022803"/>
    </source>
</evidence>
<dbReference type="Pfam" id="PF15911">
    <property type="entry name" value="Beta-prop_WDR19_2nd"/>
    <property type="match status" value="1"/>
</dbReference>
<dbReference type="InterPro" id="IPR011990">
    <property type="entry name" value="TPR-like_helical_dom_sf"/>
</dbReference>
<evidence type="ECO:0000256" key="8">
    <source>
        <dbReference type="ARBA" id="ARBA00023212"/>
    </source>
</evidence>
<feature type="domain" description="IFT80/172/WDR35 TPR" evidence="12">
    <location>
        <begin position="688"/>
        <end position="778"/>
    </location>
</feature>
<dbReference type="GO" id="GO:0060271">
    <property type="term" value="P:cilium assembly"/>
    <property type="evidence" value="ECO:0007669"/>
    <property type="project" value="TreeGrafter"/>
</dbReference>
<evidence type="ECO:0000313" key="16">
    <source>
        <dbReference type="Proteomes" id="UP000475862"/>
    </source>
</evidence>
<dbReference type="InterPro" id="IPR015943">
    <property type="entry name" value="WD40/YVTN_repeat-like_dom_sf"/>
</dbReference>
<evidence type="ECO:0000259" key="13">
    <source>
        <dbReference type="Pfam" id="PF23389"/>
    </source>
</evidence>
<dbReference type="InterPro" id="IPR036322">
    <property type="entry name" value="WD40_repeat_dom_sf"/>
</dbReference>
<dbReference type="OrthoDB" id="10250638at2759"/>
<evidence type="ECO:0000256" key="3">
    <source>
        <dbReference type="ARBA" id="ARBA00022574"/>
    </source>
</evidence>
<comment type="subcellular location">
    <subcellularLocation>
        <location evidence="1">Cytoplasm</location>
        <location evidence="1">Cytoskeleton</location>
        <location evidence="1">Cilium basal body</location>
    </subcellularLocation>
</comment>
<keyword evidence="6" id="KW-0802">TPR repeat</keyword>
<evidence type="ECO:0000259" key="14">
    <source>
        <dbReference type="Pfam" id="PF24762"/>
    </source>
</evidence>
<evidence type="ECO:0000256" key="1">
    <source>
        <dbReference type="ARBA" id="ARBA00004120"/>
    </source>
</evidence>
<feature type="domain" description="WDR19 first beta-propeller" evidence="13">
    <location>
        <begin position="17"/>
        <end position="338"/>
    </location>
</feature>
<sequence>MKKLLKLENHCGTGETHIAWQKGSGTYLAVTSIDQFIGIYNRNGKLIEKIKISGICTSLAWDRDGDLLGIICDGSSSFMLWEANSSKTQQINPVFKDNLTCILWSKVSQTVAVTSAKGNLTIYDYTTTKRLPILGKHTMSITCGEWNRNNILALGSQDQTISINNIEGDTLKIISLRGEPSKIAFSKMKSDHRKHSEETVSVLVSNKTLYLIDLQDTDNPFELAFNLKYGSIITYHWYGDGYILIGFSEGYLISISTHPKEVGKELFQIRNHKEMLSDVGLSKIAGKVATCGEYTIKIHEIGKLQETTAVLNVDEGNVLSHISWSEDGRLLAATTSDGGVYLYLEALPMLSSSYNNCVAFLTSLNQVTIHYCHSDKNQPPNLVSITTEMEPSFLSIGPHHLAVGLNNRIWYYKINISDPIKLSTSLLGDREYLGTVKNVCINAEFISVLFEGRLQIHTIDSIISKTVNDSVSKMFPSDKGRNINNQYLTNVFLIYSTEAGNIHYFHLEDWNEAFTYKHHSGIVNLYPNQEGIRCVIVDAKNEAYLYMPVSENIIPIKDFPTSVSSVLWDLWPSEKHVLIACSDKSALTFVYIRDSINGSEIRYIGITKLPERQIPLFLSHGDLTLETSSGKLNTIILSTHTALLMRPAATTLSHPTERLEQDLDKQLALIRISDAWKTCQLLNKKEYWEKLGMACLHYFDIETALQVYTNLGDVSMVWSLELIKYIEDKNLFAGHLAMYMKQFDKAQKLFLESSNPIQALVMRQDLLQWDVALDLAKTLAPERMPYISFKYGQQLELIGKAHEALLQYEQGLKSDTDTDHIRYCREGIARCLIKHGNTKMGINLALEIGSKKLLNECAELLENTKKLSDAADLYERIENWDQAASCYIRLKNWTKVGEYASYITSTKIHAQYAKAMEAMGNYKQALHGYNAAHDYENVIRMDLDKLDDPQHAITVVQEHRSTEGSKMVARYFQKNNEILLAIRFLTMSHCFTDAFRLACDHNHLELYGDVLLDEDEEVSIPEFCSLAKYYETQNNAALAGKYYFHAKNYQKALKNLIEGSKANPTNDDILSLAIEVVAAAKNNSIDDEFIKLLLGEIDDNARNPKFLFRLHMARSRYKEAAKVAIILANNEQVKGNYRQAHDVLYNTICELRNNQLKVSNEMTANLALLHSYILVRVHVRLDNHSKAAPLLIRVSENIDRFPSLLEIIGIENNDSPELLIMLKWSVYLDAVQILTSTVIECYRSNMKESAFKFATILMKSDYRHQIDEKYRKKIESVIRKSPRAGSQLDEIITKTEPCPYCGLDLLLTNLNCTNCKSTIPFCIASGWHITKNNLTFCPNCRFPALYNEFVGLLEAGENCPMCSNPVKVDYLQIVEDPKPFLFTEGDK</sequence>
<dbReference type="GO" id="GO:0008104">
    <property type="term" value="P:intracellular protein localization"/>
    <property type="evidence" value="ECO:0007669"/>
    <property type="project" value="UniProtKB-ARBA"/>
</dbReference>
<protein>
    <recommendedName>
        <fullName evidence="17">Anaphase-promoting complex subunit 4 WD40 domain-containing protein</fullName>
    </recommendedName>
</protein>
<evidence type="ECO:0000256" key="9">
    <source>
        <dbReference type="ARBA" id="ARBA00023273"/>
    </source>
</evidence>
<feature type="domain" description="IFT121-like zinc finger" evidence="11">
    <location>
        <begin position="1320"/>
        <end position="1366"/>
    </location>
</feature>
<name>A0A6G0TPV3_APHGL</name>
<evidence type="ECO:0000256" key="7">
    <source>
        <dbReference type="ARBA" id="ARBA00023069"/>
    </source>
</evidence>
<accession>A0A6G0TPV3</accession>
<dbReference type="EMBL" id="VYZN01000023">
    <property type="protein sequence ID" value="KAE9536438.1"/>
    <property type="molecule type" value="Genomic_DNA"/>
</dbReference>
<dbReference type="InterPro" id="IPR039468">
    <property type="entry name" value="WDR19_WD40_rpt"/>
</dbReference>
<dbReference type="InterPro" id="IPR056157">
    <property type="entry name" value="TPR_IFT80_172_dom"/>
</dbReference>
<evidence type="ECO:0000256" key="2">
    <source>
        <dbReference type="ARBA" id="ARBA00022490"/>
    </source>
</evidence>
<reference evidence="15 16" key="1">
    <citation type="submission" date="2019-08" db="EMBL/GenBank/DDBJ databases">
        <title>The genome of the soybean aphid Biotype 1, its phylome, world population structure and adaptation to the North American continent.</title>
        <authorList>
            <person name="Giordano R."/>
            <person name="Donthu R.K."/>
            <person name="Hernandez A.G."/>
            <person name="Wright C.L."/>
            <person name="Zimin A.V."/>
        </authorList>
    </citation>
    <scope>NUCLEOTIDE SEQUENCE [LARGE SCALE GENOMIC DNA]</scope>
    <source>
        <tissue evidence="15">Whole aphids</tissue>
    </source>
</reference>
<feature type="domain" description="WDR19 WD40 repeat" evidence="10">
    <location>
        <begin position="358"/>
        <end position="640"/>
    </location>
</feature>
<gene>
    <name evidence="15" type="ORF">AGLY_007227</name>
</gene>
<dbReference type="Gene3D" id="1.25.40.470">
    <property type="match status" value="2"/>
</dbReference>
<evidence type="ECO:0000259" key="12">
    <source>
        <dbReference type="Pfam" id="PF23387"/>
    </source>
</evidence>
<dbReference type="InterPro" id="IPR001680">
    <property type="entry name" value="WD40_rpt"/>
</dbReference>
<dbReference type="Gene3D" id="2.130.10.10">
    <property type="entry name" value="YVTN repeat-like/Quinoprotein amine dehydrogenase"/>
    <property type="match status" value="2"/>
</dbReference>
<comment type="caution">
    <text evidence="15">The sequence shown here is derived from an EMBL/GenBank/DDBJ whole genome shotgun (WGS) entry which is preliminary data.</text>
</comment>
<dbReference type="GO" id="GO:0005929">
    <property type="term" value="C:cilium"/>
    <property type="evidence" value="ECO:0007669"/>
    <property type="project" value="TreeGrafter"/>
</dbReference>
<dbReference type="Pfam" id="PF23389">
    <property type="entry name" value="Beta-prop_WDR19_1st"/>
    <property type="match status" value="1"/>
</dbReference>
<dbReference type="GO" id="GO:0030991">
    <property type="term" value="C:intraciliary transport particle A"/>
    <property type="evidence" value="ECO:0007669"/>
    <property type="project" value="TreeGrafter"/>
</dbReference>
<dbReference type="SMART" id="SM00320">
    <property type="entry name" value="WD40"/>
    <property type="match status" value="6"/>
</dbReference>
<dbReference type="InterPro" id="IPR056168">
    <property type="entry name" value="TPR_IF140/IFT172/WDR19"/>
</dbReference>
<evidence type="ECO:0008006" key="17">
    <source>
        <dbReference type="Google" id="ProtNLM"/>
    </source>
</evidence>
<dbReference type="InterPro" id="IPR057855">
    <property type="entry name" value="Beta-prop_WDR19_1st"/>
</dbReference>
<keyword evidence="8" id="KW-0206">Cytoskeleton</keyword>
<keyword evidence="9" id="KW-0966">Cell projection</keyword>
<evidence type="ECO:0000256" key="5">
    <source>
        <dbReference type="ARBA" id="ARBA00022794"/>
    </source>
</evidence>
<dbReference type="PANTHER" id="PTHR14920">
    <property type="entry name" value="OSMOTIC AVOIDANCE ABNORMAL PROTEIN 1/WD REPEAT MEMBRANE PROTEIN"/>
    <property type="match status" value="1"/>
</dbReference>
<dbReference type="SUPFAM" id="SSF50978">
    <property type="entry name" value="WD40 repeat-like"/>
    <property type="match status" value="1"/>
</dbReference>